<evidence type="ECO:0000313" key="5">
    <source>
        <dbReference type="EMBL" id="CAJ1932691.1"/>
    </source>
</evidence>
<comment type="caution">
    <text evidence="5">The sequence shown here is derived from an EMBL/GenBank/DDBJ whole genome shotgun (WGS) entry which is preliminary data.</text>
</comment>
<keyword evidence="6" id="KW-1185">Reference proteome</keyword>
<feature type="compositionally biased region" description="Basic and acidic residues" evidence="3">
    <location>
        <begin position="101"/>
        <end position="117"/>
    </location>
</feature>
<dbReference type="PANTHER" id="PTHR34557">
    <property type="entry name" value="PHYTOCHROMOBILIN:FERREDOXIN OXIDOREDUCTASE, CHLOROPLASTIC"/>
    <property type="match status" value="1"/>
</dbReference>
<evidence type="ECO:0000256" key="4">
    <source>
        <dbReference type="SAM" id="SignalP"/>
    </source>
</evidence>
<accession>A0AAD2FHQ4</accession>
<dbReference type="EMBL" id="CAKOGP040000224">
    <property type="protein sequence ID" value="CAJ1932691.1"/>
    <property type="molecule type" value="Genomic_DNA"/>
</dbReference>
<dbReference type="GO" id="GO:0016636">
    <property type="term" value="F:oxidoreductase activity, acting on the CH-CH group of donors, iron-sulfur protein as acceptor"/>
    <property type="evidence" value="ECO:0007669"/>
    <property type="project" value="InterPro"/>
</dbReference>
<keyword evidence="4" id="KW-0732">Signal</keyword>
<feature type="compositionally biased region" description="Basic and acidic residues" evidence="3">
    <location>
        <begin position="38"/>
        <end position="56"/>
    </location>
</feature>
<feature type="region of interest" description="Disordered" evidence="3">
    <location>
        <begin position="91"/>
        <end position="118"/>
    </location>
</feature>
<sequence>MVILIVFANSAMETSAWIMSSPAEASVTSPTGPSTADDIAKKQQEQQERDTSHRLSSQDDIPLKFPFLAFNGLLLDIKLPFWNMFSPLSSLTRPSSSSSSETEKASPETFSSEKAKTADSWSHSIQGESIACTYKPIWDWQTEYFQDHLTNFLELELPDPSLAVVQTKHEEKNTSSGSSSSKAATRVRTKWYASDEYRLIRMTYMDGGENTQIFTSVCYPHKDLPVLGHGLLQVGDRLITISDFSPLDESHEHYAHEYLQPIKDEYPSLGQEMSERFFQSGEFWSDCTLLGRFSKSSNDDDMWKDLWPAYKACVQTHLQLCQKEDESSRISKDDNMHLLQKHADYDAHVASRDPAIKMLTGIFGEETATKVVYEALFPLAKNSQRFQQ</sequence>
<feature type="chain" id="PRO_5041963640" evidence="4">
    <location>
        <begin position="17"/>
        <end position="388"/>
    </location>
</feature>
<reference evidence="5" key="1">
    <citation type="submission" date="2023-08" db="EMBL/GenBank/DDBJ databases">
        <authorList>
            <person name="Audoor S."/>
            <person name="Bilcke G."/>
        </authorList>
    </citation>
    <scope>NUCLEOTIDE SEQUENCE</scope>
</reference>
<feature type="signal peptide" evidence="4">
    <location>
        <begin position="1"/>
        <end position="16"/>
    </location>
</feature>
<feature type="region of interest" description="Disordered" evidence="3">
    <location>
        <begin position="24"/>
        <end position="56"/>
    </location>
</feature>
<evidence type="ECO:0000313" key="6">
    <source>
        <dbReference type="Proteomes" id="UP001295423"/>
    </source>
</evidence>
<gene>
    <name evidence="5" type="ORF">CYCCA115_LOCUS2963</name>
</gene>
<feature type="compositionally biased region" description="Low complexity" evidence="3">
    <location>
        <begin position="91"/>
        <end position="100"/>
    </location>
</feature>
<evidence type="ECO:0000256" key="1">
    <source>
        <dbReference type="ARBA" id="ARBA00006908"/>
    </source>
</evidence>
<dbReference type="PANTHER" id="PTHR34557:SF1">
    <property type="entry name" value="PHYTOCHROMOBILIN:FERREDOXIN OXIDOREDUCTASE, CHLOROPLASTIC"/>
    <property type="match status" value="1"/>
</dbReference>
<dbReference type="Proteomes" id="UP001295423">
    <property type="component" value="Unassembled WGS sequence"/>
</dbReference>
<comment type="similarity">
    <text evidence="1">Belongs to the HY2 family.</text>
</comment>
<protein>
    <submittedName>
        <fullName evidence="5">Uncharacterized protein</fullName>
    </submittedName>
</protein>
<dbReference type="GO" id="GO:0010024">
    <property type="term" value="P:phytochromobilin biosynthetic process"/>
    <property type="evidence" value="ECO:0007669"/>
    <property type="project" value="InterPro"/>
</dbReference>
<dbReference type="Pfam" id="PF05996">
    <property type="entry name" value="Fe_bilin_red"/>
    <property type="match status" value="1"/>
</dbReference>
<keyword evidence="2" id="KW-0560">Oxidoreductase</keyword>
<evidence type="ECO:0000256" key="2">
    <source>
        <dbReference type="ARBA" id="ARBA00023002"/>
    </source>
</evidence>
<name>A0AAD2FHQ4_9STRA</name>
<proteinExistence type="inferred from homology"/>
<organism evidence="5 6">
    <name type="scientific">Cylindrotheca closterium</name>
    <dbReference type="NCBI Taxonomy" id="2856"/>
    <lineage>
        <taxon>Eukaryota</taxon>
        <taxon>Sar</taxon>
        <taxon>Stramenopiles</taxon>
        <taxon>Ochrophyta</taxon>
        <taxon>Bacillariophyta</taxon>
        <taxon>Bacillariophyceae</taxon>
        <taxon>Bacillariophycidae</taxon>
        <taxon>Bacillariales</taxon>
        <taxon>Bacillariaceae</taxon>
        <taxon>Cylindrotheca</taxon>
    </lineage>
</organism>
<dbReference type="AlphaFoldDB" id="A0AAD2FHQ4"/>
<evidence type="ECO:0000256" key="3">
    <source>
        <dbReference type="SAM" id="MobiDB-lite"/>
    </source>
</evidence>
<dbReference type="Gene3D" id="3.40.1500.20">
    <property type="match status" value="1"/>
</dbReference>
<dbReference type="InterPro" id="IPR009249">
    <property type="entry name" value="Ferredoxin-dep_bilin_Rdtase"/>
</dbReference>
<dbReference type="GO" id="GO:0050897">
    <property type="term" value="F:cobalt ion binding"/>
    <property type="evidence" value="ECO:0007669"/>
    <property type="project" value="InterPro"/>
</dbReference>